<gene>
    <name evidence="3" type="ORF">PGLA1383_LOCUS14501</name>
</gene>
<evidence type="ECO:0000313" key="3">
    <source>
        <dbReference type="EMBL" id="CAE8596028.1"/>
    </source>
</evidence>
<dbReference type="Gene3D" id="3.90.550.20">
    <property type="match status" value="1"/>
</dbReference>
<dbReference type="SUPFAM" id="SSF53448">
    <property type="entry name" value="Nucleotide-diphospho-sugar transferases"/>
    <property type="match status" value="1"/>
</dbReference>
<dbReference type="PANTHER" id="PTHR32385">
    <property type="entry name" value="MANNOSYL PHOSPHORYLINOSITOL CERAMIDE SYNTHASE"/>
    <property type="match status" value="1"/>
</dbReference>
<dbReference type="InterPro" id="IPR051706">
    <property type="entry name" value="Glycosyltransferase_domain"/>
</dbReference>
<feature type="transmembrane region" description="Helical" evidence="2">
    <location>
        <begin position="12"/>
        <end position="34"/>
    </location>
</feature>
<dbReference type="Proteomes" id="UP000654075">
    <property type="component" value="Unassembled WGS sequence"/>
</dbReference>
<proteinExistence type="predicted"/>
<reference evidence="3" key="1">
    <citation type="submission" date="2021-02" db="EMBL/GenBank/DDBJ databases">
        <authorList>
            <person name="Dougan E. K."/>
            <person name="Rhodes N."/>
            <person name="Thang M."/>
            <person name="Chan C."/>
        </authorList>
    </citation>
    <scope>NUCLEOTIDE SEQUENCE</scope>
</reference>
<dbReference type="InterPro" id="IPR029044">
    <property type="entry name" value="Nucleotide-diphossugar_trans"/>
</dbReference>
<feature type="non-terminal residue" evidence="3">
    <location>
        <position position="588"/>
    </location>
</feature>
<dbReference type="EMBL" id="CAJNNV010008291">
    <property type="protein sequence ID" value="CAE8596028.1"/>
    <property type="molecule type" value="Genomic_DNA"/>
</dbReference>
<keyword evidence="2" id="KW-0472">Membrane</keyword>
<evidence type="ECO:0000313" key="4">
    <source>
        <dbReference type="Proteomes" id="UP000654075"/>
    </source>
</evidence>
<evidence type="ECO:0000256" key="1">
    <source>
        <dbReference type="ARBA" id="ARBA00022679"/>
    </source>
</evidence>
<dbReference type="PANTHER" id="PTHR32385:SF23">
    <property type="entry name" value="NUCLEOTIDE-DIPHOSPHO-SUGAR TRANSFERASE"/>
    <property type="match status" value="1"/>
</dbReference>
<dbReference type="GO" id="GO:0016020">
    <property type="term" value="C:membrane"/>
    <property type="evidence" value="ECO:0007669"/>
    <property type="project" value="GOC"/>
</dbReference>
<keyword evidence="1" id="KW-0808">Transferase</keyword>
<evidence type="ECO:0000256" key="2">
    <source>
        <dbReference type="SAM" id="Phobius"/>
    </source>
</evidence>
<accession>A0A813E6C9</accession>
<dbReference type="InterPro" id="IPR007577">
    <property type="entry name" value="GlycoTrfase_DXD_sugar-bd_CS"/>
</dbReference>
<name>A0A813E6C9_POLGL</name>
<sequence>AKSWDPRLSPLAAGVAGSSVGAALVGLCLALRVWHLQQTVVQLSGLLEDQAQSLDALTKALDKVVSARNPQETAERRSSALDSWGSRLGEEMLPLSGDSALLASNSWKHSYPSSPLSPPTLYGYDLPDFGSSLYSGLRERSYRGGSDYGYSGRDYGDEGGFKQFKGSDAYSSRSRRSLSLDSLRSHTRYHEDYGGFDAGGDLYKDDLYSDDAYADGFDDLDSDFYGFGNSRSAWGDPEQQPHLLRAKLRQAFLNRTQALEASLIRRSSCADASEWRIPRVLHQTWKTSEVPAKFEGLLSSWRRLHPDWRFEFWDDRSSRELIATTFPQHLKAYDRMSGIKRADVARLVVLYVIGGVYADIDVEATRPLDELLDAACDSMAGLLLGEENFVHSVLLEKKTDWLVSNAVMAGSKGHSFWEEVIREIFSNSYCGDDPVQCTGPRLVDRLSWQHLQRSPACSSHGCVVRLPFDYFSPNIARWNAGNMIRECGDTAKSRKSFARDSYASRGRRGDDSERAALVRKACSSLSHVLQSPSALQSNRTYTVHHWQCSWCRQDETLERRIPLDAIIWRVGNESLKGFVYANSMQASK</sequence>
<comment type="caution">
    <text evidence="3">The sequence shown here is derived from an EMBL/GenBank/DDBJ whole genome shotgun (WGS) entry which is preliminary data.</text>
</comment>
<dbReference type="AlphaFoldDB" id="A0A813E6C9"/>
<keyword evidence="4" id="KW-1185">Reference proteome</keyword>
<feature type="non-terminal residue" evidence="3">
    <location>
        <position position="1"/>
    </location>
</feature>
<keyword evidence="2" id="KW-1133">Transmembrane helix</keyword>
<keyword evidence="2" id="KW-0812">Transmembrane</keyword>
<dbReference type="OrthoDB" id="418925at2759"/>
<protein>
    <submittedName>
        <fullName evidence="3">Uncharacterized protein</fullName>
    </submittedName>
</protein>
<dbReference type="GO" id="GO:0000030">
    <property type="term" value="F:mannosyltransferase activity"/>
    <property type="evidence" value="ECO:0007669"/>
    <property type="project" value="TreeGrafter"/>
</dbReference>
<dbReference type="Pfam" id="PF04488">
    <property type="entry name" value="Gly_transf_sug"/>
    <property type="match status" value="1"/>
</dbReference>
<organism evidence="3 4">
    <name type="scientific">Polarella glacialis</name>
    <name type="common">Dinoflagellate</name>
    <dbReference type="NCBI Taxonomy" id="89957"/>
    <lineage>
        <taxon>Eukaryota</taxon>
        <taxon>Sar</taxon>
        <taxon>Alveolata</taxon>
        <taxon>Dinophyceae</taxon>
        <taxon>Suessiales</taxon>
        <taxon>Suessiaceae</taxon>
        <taxon>Polarella</taxon>
    </lineage>
</organism>
<dbReference type="GO" id="GO:0051999">
    <property type="term" value="P:mannosyl-inositol phosphorylceramide biosynthetic process"/>
    <property type="evidence" value="ECO:0007669"/>
    <property type="project" value="TreeGrafter"/>
</dbReference>